<dbReference type="EMBL" id="JAGSOH010000009">
    <property type="protein sequence ID" value="MBR7825846.1"/>
    <property type="molecule type" value="Genomic_DNA"/>
</dbReference>
<organism evidence="1 2">
    <name type="scientific">Actinospica acidithermotolerans</name>
    <dbReference type="NCBI Taxonomy" id="2828514"/>
    <lineage>
        <taxon>Bacteria</taxon>
        <taxon>Bacillati</taxon>
        <taxon>Actinomycetota</taxon>
        <taxon>Actinomycetes</taxon>
        <taxon>Catenulisporales</taxon>
        <taxon>Actinospicaceae</taxon>
        <taxon>Actinospica</taxon>
    </lineage>
</organism>
<sequence length="269" mass="28648">MGAVQLTSMAGAPAWAHTEASARAFQVLAGLDSLGPGTHELREISETVPQLHPSTLVRVLMTGTETDTFRRQGRGVYEFGTWHEPGARFAPAGAGGKLEGAARLALDALCEQTAAIVMLHGTWTRGTIRYFSERASTGGRRELDVLLAERGVARRGATSLLLGAPGHAILAWLAPHVAEQIRRGSPLAPYGALWSEPLREDLAQIVNRGYARTVSPDGWETLATPLLSAAHVMGALSLTFPAGQPPQRHAELARALQATGPFVQTLLES</sequence>
<gene>
    <name evidence="1" type="ORF">KDK95_05960</name>
</gene>
<evidence type="ECO:0000313" key="1">
    <source>
        <dbReference type="EMBL" id="MBR7825846.1"/>
    </source>
</evidence>
<reference evidence="1" key="1">
    <citation type="submission" date="2021-04" db="EMBL/GenBank/DDBJ databases">
        <title>Genome based classification of Actinospica acidithermotolerans sp. nov., an actinobacterium isolated from an Indonesian hot spring.</title>
        <authorList>
            <person name="Kusuma A.B."/>
            <person name="Putra K.E."/>
            <person name="Nafisah S."/>
            <person name="Loh J."/>
            <person name="Nouioui I."/>
            <person name="Goodfellow M."/>
        </authorList>
    </citation>
    <scope>NUCLEOTIDE SEQUENCE</scope>
    <source>
        <strain evidence="1">MGRD01-02</strain>
    </source>
</reference>
<proteinExistence type="predicted"/>
<dbReference type="Gene3D" id="3.30.450.40">
    <property type="match status" value="1"/>
</dbReference>
<accession>A0A941E667</accession>
<comment type="caution">
    <text evidence="1">The sequence shown here is derived from an EMBL/GenBank/DDBJ whole genome shotgun (WGS) entry which is preliminary data.</text>
</comment>
<evidence type="ECO:0008006" key="3">
    <source>
        <dbReference type="Google" id="ProtNLM"/>
    </source>
</evidence>
<name>A0A941E667_9ACTN</name>
<keyword evidence="2" id="KW-1185">Reference proteome</keyword>
<evidence type="ECO:0000313" key="2">
    <source>
        <dbReference type="Proteomes" id="UP000676325"/>
    </source>
</evidence>
<dbReference type="RefSeq" id="WP_212517001.1">
    <property type="nucleotide sequence ID" value="NZ_JAGSOH010000009.1"/>
</dbReference>
<protein>
    <recommendedName>
        <fullName evidence="3">IclR family transcriptional regulator</fullName>
    </recommendedName>
</protein>
<dbReference type="AlphaFoldDB" id="A0A941E667"/>
<dbReference type="SUPFAM" id="SSF55781">
    <property type="entry name" value="GAF domain-like"/>
    <property type="match status" value="1"/>
</dbReference>
<dbReference type="Proteomes" id="UP000676325">
    <property type="component" value="Unassembled WGS sequence"/>
</dbReference>
<dbReference type="InterPro" id="IPR029016">
    <property type="entry name" value="GAF-like_dom_sf"/>
</dbReference>